<protein>
    <recommendedName>
        <fullName evidence="4">Hyaluronan/mRNA-binding protein domain-containing protein</fullName>
    </recommendedName>
</protein>
<feature type="compositionally biased region" description="Basic and acidic residues" evidence="3">
    <location>
        <begin position="55"/>
        <end position="67"/>
    </location>
</feature>
<feature type="compositionally biased region" description="Basic and acidic residues" evidence="3">
    <location>
        <begin position="262"/>
        <end position="289"/>
    </location>
</feature>
<dbReference type="PANTHER" id="PTHR12299">
    <property type="entry name" value="HYALURONIC ACID-BINDING PROTEIN 4"/>
    <property type="match status" value="1"/>
</dbReference>
<dbReference type="GeneID" id="28894382"/>
<evidence type="ECO:0000256" key="2">
    <source>
        <dbReference type="ARBA" id="ARBA00022490"/>
    </source>
</evidence>
<name>A0A165GGI4_XYLHT</name>
<comment type="subcellular location">
    <subcellularLocation>
        <location evidence="1">Cytoplasm</location>
    </subcellularLocation>
</comment>
<dbReference type="GO" id="GO:0005737">
    <property type="term" value="C:cytoplasm"/>
    <property type="evidence" value="ECO:0007669"/>
    <property type="project" value="UniProtKB-SubCell"/>
</dbReference>
<feature type="compositionally biased region" description="Basic and acidic residues" evidence="3">
    <location>
        <begin position="89"/>
        <end position="105"/>
    </location>
</feature>
<feature type="compositionally biased region" description="Polar residues" evidence="3">
    <location>
        <begin position="333"/>
        <end position="343"/>
    </location>
</feature>
<dbReference type="InParanoid" id="A0A165GGI4"/>
<feature type="region of interest" description="Disordered" evidence="3">
    <location>
        <begin position="1"/>
        <end position="343"/>
    </location>
</feature>
<dbReference type="OrthoDB" id="5426471at2759"/>
<dbReference type="SMART" id="SM01233">
    <property type="entry name" value="HABP4_PAI-RBP1"/>
    <property type="match status" value="1"/>
</dbReference>
<dbReference type="InterPro" id="IPR006861">
    <property type="entry name" value="HABP4_PAIRBP1-bd"/>
</dbReference>
<organism evidence="5 6">
    <name type="scientific">Xylona heveae (strain CBS 132557 / TC161)</name>
    <dbReference type="NCBI Taxonomy" id="1328760"/>
    <lineage>
        <taxon>Eukaryota</taxon>
        <taxon>Fungi</taxon>
        <taxon>Dikarya</taxon>
        <taxon>Ascomycota</taxon>
        <taxon>Pezizomycotina</taxon>
        <taxon>Xylonomycetes</taxon>
        <taxon>Xylonales</taxon>
        <taxon>Xylonaceae</taxon>
        <taxon>Xylona</taxon>
    </lineage>
</organism>
<dbReference type="PANTHER" id="PTHR12299:SF17">
    <property type="entry name" value="AT19571P-RELATED"/>
    <property type="match status" value="1"/>
</dbReference>
<dbReference type="OMA" id="KKWAGAK"/>
<feature type="compositionally biased region" description="Basic and acidic residues" evidence="3">
    <location>
        <begin position="183"/>
        <end position="196"/>
    </location>
</feature>
<gene>
    <name evidence="5" type="ORF">L228DRAFT_147503</name>
</gene>
<dbReference type="InterPro" id="IPR019084">
    <property type="entry name" value="STM1-like_N"/>
</dbReference>
<dbReference type="Gene3D" id="6.10.140.1040">
    <property type="match status" value="1"/>
</dbReference>
<evidence type="ECO:0000313" key="6">
    <source>
        <dbReference type="Proteomes" id="UP000076632"/>
    </source>
</evidence>
<keyword evidence="2" id="KW-0963">Cytoplasm</keyword>
<feature type="compositionally biased region" description="Gly residues" evidence="3">
    <location>
        <begin position="307"/>
        <end position="326"/>
    </location>
</feature>
<dbReference type="Proteomes" id="UP000076632">
    <property type="component" value="Unassembled WGS sequence"/>
</dbReference>
<feature type="compositionally biased region" description="Basic and acidic residues" evidence="3">
    <location>
        <begin position="228"/>
        <end position="251"/>
    </location>
</feature>
<keyword evidence="6" id="KW-1185">Reference proteome</keyword>
<dbReference type="RefSeq" id="XP_018187713.1">
    <property type="nucleotide sequence ID" value="XM_018329245.1"/>
</dbReference>
<evidence type="ECO:0000313" key="5">
    <source>
        <dbReference type="EMBL" id="KZF22158.1"/>
    </source>
</evidence>
<dbReference type="AlphaFoldDB" id="A0A165GGI4"/>
<dbReference type="STRING" id="1328760.A0A165GGI4"/>
<feature type="compositionally biased region" description="Gly residues" evidence="3">
    <location>
        <begin position="106"/>
        <end position="120"/>
    </location>
</feature>
<reference evidence="5 6" key="1">
    <citation type="journal article" date="2016" name="Fungal Biol.">
        <title>The genome of Xylona heveae provides a window into fungal endophytism.</title>
        <authorList>
            <person name="Gazis R."/>
            <person name="Kuo A."/>
            <person name="Riley R."/>
            <person name="LaButti K."/>
            <person name="Lipzen A."/>
            <person name="Lin J."/>
            <person name="Amirebrahimi M."/>
            <person name="Hesse C.N."/>
            <person name="Spatafora J.W."/>
            <person name="Henrissat B."/>
            <person name="Hainaut M."/>
            <person name="Grigoriev I.V."/>
            <person name="Hibbett D.S."/>
        </authorList>
    </citation>
    <scope>NUCLEOTIDE SEQUENCE [LARGE SCALE GENOMIC DNA]</scope>
    <source>
        <strain evidence="5 6">TC161</strain>
    </source>
</reference>
<feature type="compositionally biased region" description="Basic and acidic residues" evidence="3">
    <location>
        <begin position="123"/>
        <end position="141"/>
    </location>
</feature>
<evidence type="ECO:0000256" key="1">
    <source>
        <dbReference type="ARBA" id="ARBA00004496"/>
    </source>
</evidence>
<accession>A0A165GGI4</accession>
<evidence type="ECO:0000259" key="4">
    <source>
        <dbReference type="SMART" id="SM01233"/>
    </source>
</evidence>
<dbReference type="EMBL" id="KV407459">
    <property type="protein sequence ID" value="KZF22158.1"/>
    <property type="molecule type" value="Genomic_DNA"/>
</dbReference>
<dbReference type="InterPro" id="IPR039764">
    <property type="entry name" value="HABP4/SERBP1-like"/>
</dbReference>
<feature type="domain" description="Hyaluronan/mRNA-binding protein" evidence="4">
    <location>
        <begin position="122"/>
        <end position="235"/>
    </location>
</feature>
<dbReference type="FunCoup" id="A0A165GGI4">
    <property type="interactions" value="282"/>
</dbReference>
<feature type="compositionally biased region" description="Gly residues" evidence="3">
    <location>
        <begin position="290"/>
        <end position="299"/>
    </location>
</feature>
<dbReference type="GO" id="GO:0003723">
    <property type="term" value="F:RNA binding"/>
    <property type="evidence" value="ECO:0007669"/>
    <property type="project" value="InterPro"/>
</dbReference>
<feature type="compositionally biased region" description="Basic and acidic residues" evidence="3">
    <location>
        <begin position="150"/>
        <end position="172"/>
    </location>
</feature>
<dbReference type="GO" id="GO:0005634">
    <property type="term" value="C:nucleus"/>
    <property type="evidence" value="ECO:0007669"/>
    <property type="project" value="TreeGrafter"/>
</dbReference>
<proteinExistence type="predicted"/>
<sequence length="343" mass="36335">MSGVASKNLYELLGNDPEQDSDREPEPPTQAIDKPVARTTKRNAPDAAPKAVDASLERPTRGGRRGDAVTGSERAFRDRQAGSVNNRSKPTDDGLRFDRHSDRLGGGRVQQRGGRGGPRGARGSRDDRHSRTAHADTEKQIGRGWGASKGENEWVDEKAGEAMAKAEEKEGGFDANVEAPVDAEGHHPAADDRDAAAPEPEAEDKSKSYADYLAEQLEKKASLGGIPEARKVGEAGDKKSQGAKKFERGNEEEYMSGVSGKQKREKERKAKVFVDIDHSFHEAPRERPAGRGGRGGPRGGGERGGRGRGAPRGGAPRGGARGGPRGGAAVNVADQSAFPSLGA</sequence>
<evidence type="ECO:0000256" key="3">
    <source>
        <dbReference type="SAM" id="MobiDB-lite"/>
    </source>
</evidence>
<dbReference type="Pfam" id="PF09598">
    <property type="entry name" value="Stm1_N"/>
    <property type="match status" value="1"/>
</dbReference>